<organism evidence="1 2">
    <name type="scientific">Methanolobus halotolerans</name>
    <dbReference type="NCBI Taxonomy" id="2052935"/>
    <lineage>
        <taxon>Archaea</taxon>
        <taxon>Methanobacteriati</taxon>
        <taxon>Methanobacteriota</taxon>
        <taxon>Stenosarchaea group</taxon>
        <taxon>Methanomicrobia</taxon>
        <taxon>Methanosarcinales</taxon>
        <taxon>Methanosarcinaceae</taxon>
        <taxon>Methanolobus</taxon>
    </lineage>
</organism>
<name>A0A4E0PZB9_9EURY</name>
<reference evidence="1 2" key="1">
    <citation type="submission" date="2017-11" db="EMBL/GenBank/DDBJ databases">
        <title>Isolation and Characterization of Methanogenic Archaea from Saline Meromictic Lake at Siberia.</title>
        <authorList>
            <person name="Shen Y."/>
            <person name="Huang H.-H."/>
            <person name="Lai M.-C."/>
            <person name="Chen S.-C."/>
        </authorList>
    </citation>
    <scope>NUCLEOTIDE SEQUENCE [LARGE SCALE GENOMIC DNA]</scope>
    <source>
        <strain evidence="1 2">SY-01</strain>
    </source>
</reference>
<dbReference type="EMBL" id="PGGK01000006">
    <property type="protein sequence ID" value="TGC09190.1"/>
    <property type="molecule type" value="Genomic_DNA"/>
</dbReference>
<accession>A0A4E0PZB9</accession>
<comment type="caution">
    <text evidence="1">The sequence shown here is derived from an EMBL/GenBank/DDBJ whole genome shotgun (WGS) entry which is preliminary data.</text>
</comment>
<protein>
    <submittedName>
        <fullName evidence="1">Uncharacterized protein</fullName>
    </submittedName>
</protein>
<dbReference type="InterPro" id="IPR009223">
    <property type="entry name" value="APC_rpt"/>
</dbReference>
<dbReference type="GO" id="GO:0016055">
    <property type="term" value="P:Wnt signaling pathway"/>
    <property type="evidence" value="ECO:0007669"/>
    <property type="project" value="InterPro"/>
</dbReference>
<evidence type="ECO:0000313" key="2">
    <source>
        <dbReference type="Proteomes" id="UP000297295"/>
    </source>
</evidence>
<dbReference type="AlphaFoldDB" id="A0A4E0PZB9"/>
<proteinExistence type="predicted"/>
<keyword evidence="2" id="KW-1185">Reference proteome</keyword>
<dbReference type="Proteomes" id="UP000297295">
    <property type="component" value="Unassembled WGS sequence"/>
</dbReference>
<dbReference type="Pfam" id="PF05923">
    <property type="entry name" value="APC_r"/>
    <property type="match status" value="1"/>
</dbReference>
<sequence length="67" mass="7609">MSRAPAKQKHPQLVSYIADPDLSVLYLCSSRPECLFVSSAYNDSQNNHYCVQGTPAHFSRIHKQDRT</sequence>
<gene>
    <name evidence="1" type="ORF">CUN85_07440</name>
</gene>
<evidence type="ECO:0000313" key="1">
    <source>
        <dbReference type="EMBL" id="TGC09190.1"/>
    </source>
</evidence>